<evidence type="ECO:0000313" key="3">
    <source>
        <dbReference type="Proteomes" id="UP001152561"/>
    </source>
</evidence>
<protein>
    <submittedName>
        <fullName evidence="2">Uncharacterized protein</fullName>
    </submittedName>
</protein>
<accession>A0A9Q1MDB5</accession>
<dbReference type="AlphaFoldDB" id="A0A9Q1MDB5"/>
<gene>
    <name evidence="2" type="ORF">K7X08_002975</name>
</gene>
<sequence>MSSLRSSNKRSFLKSQYQIPFDEDDETPSIDTQTHYTEDVDNEINNEQQTTKALLPPREKVEGRHYVAKAKGRIADYWEYLENGKRRAECHCHQEGVNQKWHAYYCRVARE</sequence>
<comment type="caution">
    <text evidence="2">The sequence shown here is derived from an EMBL/GenBank/DDBJ whole genome shotgun (WGS) entry which is preliminary data.</text>
</comment>
<reference evidence="3" key="1">
    <citation type="journal article" date="2023" name="Proc. Natl. Acad. Sci. U.S.A.">
        <title>Genomic and structural basis for evolution of tropane alkaloid biosynthesis.</title>
        <authorList>
            <person name="Wanga Y.-J."/>
            <person name="Taina T."/>
            <person name="Yua J.-Y."/>
            <person name="Lia J."/>
            <person name="Xua B."/>
            <person name="Chenc J."/>
            <person name="D'Auriad J.C."/>
            <person name="Huanga J.-P."/>
            <person name="Huanga S.-X."/>
        </authorList>
    </citation>
    <scope>NUCLEOTIDE SEQUENCE [LARGE SCALE GENOMIC DNA]</scope>
    <source>
        <strain evidence="3">cv. KIB-2019</strain>
    </source>
</reference>
<evidence type="ECO:0000256" key="1">
    <source>
        <dbReference type="SAM" id="MobiDB-lite"/>
    </source>
</evidence>
<organism evidence="2 3">
    <name type="scientific">Anisodus acutangulus</name>
    <dbReference type="NCBI Taxonomy" id="402998"/>
    <lineage>
        <taxon>Eukaryota</taxon>
        <taxon>Viridiplantae</taxon>
        <taxon>Streptophyta</taxon>
        <taxon>Embryophyta</taxon>
        <taxon>Tracheophyta</taxon>
        <taxon>Spermatophyta</taxon>
        <taxon>Magnoliopsida</taxon>
        <taxon>eudicotyledons</taxon>
        <taxon>Gunneridae</taxon>
        <taxon>Pentapetalae</taxon>
        <taxon>asterids</taxon>
        <taxon>lamiids</taxon>
        <taxon>Solanales</taxon>
        <taxon>Solanaceae</taxon>
        <taxon>Solanoideae</taxon>
        <taxon>Hyoscyameae</taxon>
        <taxon>Anisodus</taxon>
    </lineage>
</organism>
<dbReference type="EMBL" id="JAJAGQ010000007">
    <property type="protein sequence ID" value="KAJ8557350.1"/>
    <property type="molecule type" value="Genomic_DNA"/>
</dbReference>
<proteinExistence type="predicted"/>
<name>A0A9Q1MDB5_9SOLA</name>
<keyword evidence="3" id="KW-1185">Reference proteome</keyword>
<dbReference type="Proteomes" id="UP001152561">
    <property type="component" value="Unassembled WGS sequence"/>
</dbReference>
<feature type="region of interest" description="Disordered" evidence="1">
    <location>
        <begin position="1"/>
        <end position="50"/>
    </location>
</feature>
<evidence type="ECO:0000313" key="2">
    <source>
        <dbReference type="EMBL" id="KAJ8557350.1"/>
    </source>
</evidence>